<evidence type="ECO:0000259" key="3">
    <source>
        <dbReference type="Pfam" id="PF20846"/>
    </source>
</evidence>
<accession>A0A8C0DS83</accession>
<dbReference type="InterPro" id="IPR048270">
    <property type="entry name" value="PNMA_C"/>
</dbReference>
<dbReference type="InterPro" id="IPR026523">
    <property type="entry name" value="PNMA"/>
</dbReference>
<feature type="region of interest" description="Disordered" evidence="1">
    <location>
        <begin position="401"/>
        <end position="447"/>
    </location>
</feature>
<feature type="domain" description="Paraneoplastic antigen Ma-like N-terminal" evidence="3">
    <location>
        <begin position="1"/>
        <end position="92"/>
    </location>
</feature>
<evidence type="ECO:0000313" key="4">
    <source>
        <dbReference type="Ensembl" id="ENSBMSP00010024501.1"/>
    </source>
</evidence>
<feature type="domain" description="Paraneoplastic antigen Ma-like C-terminal" evidence="2">
    <location>
        <begin position="161"/>
        <end position="321"/>
    </location>
</feature>
<evidence type="ECO:0000259" key="2">
    <source>
        <dbReference type="Pfam" id="PF14893"/>
    </source>
</evidence>
<proteinExistence type="predicted"/>
<dbReference type="Pfam" id="PF20846">
    <property type="entry name" value="PNMA_N"/>
    <property type="match status" value="1"/>
</dbReference>
<reference evidence="4" key="1">
    <citation type="submission" date="2023-09" db="UniProtKB">
        <authorList>
            <consortium name="Ensembl"/>
        </authorList>
    </citation>
    <scope>IDENTIFICATION</scope>
</reference>
<dbReference type="PANTHER" id="PTHR23095">
    <property type="entry name" value="PARANEOPLASTIC ANTIGEN"/>
    <property type="match status" value="1"/>
</dbReference>
<dbReference type="OMA" id="FHTTQMM"/>
<dbReference type="InterPro" id="IPR048271">
    <property type="entry name" value="PNMA_N"/>
</dbReference>
<organism evidence="4">
    <name type="scientific">Balaenoptera musculus</name>
    <name type="common">Blue whale</name>
    <dbReference type="NCBI Taxonomy" id="9771"/>
    <lineage>
        <taxon>Eukaryota</taxon>
        <taxon>Metazoa</taxon>
        <taxon>Chordata</taxon>
        <taxon>Craniata</taxon>
        <taxon>Vertebrata</taxon>
        <taxon>Euteleostomi</taxon>
        <taxon>Mammalia</taxon>
        <taxon>Eutheria</taxon>
        <taxon>Laurasiatheria</taxon>
        <taxon>Artiodactyla</taxon>
        <taxon>Whippomorpha</taxon>
        <taxon>Cetacea</taxon>
        <taxon>Mysticeti</taxon>
        <taxon>Balaenopteridae</taxon>
        <taxon>Balaenoptera</taxon>
    </lineage>
</organism>
<dbReference type="GO" id="GO:0042802">
    <property type="term" value="F:identical protein binding"/>
    <property type="evidence" value="ECO:0007669"/>
    <property type="project" value="Ensembl"/>
</dbReference>
<dbReference type="Ensembl" id="ENSBMST00010026990.1">
    <property type="protein sequence ID" value="ENSBMSP00010024501.1"/>
    <property type="gene ID" value="ENSBMSG00010017834.1"/>
</dbReference>
<dbReference type="GO" id="GO:0005634">
    <property type="term" value="C:nucleus"/>
    <property type="evidence" value="ECO:0007669"/>
    <property type="project" value="Ensembl"/>
</dbReference>
<gene>
    <name evidence="4" type="primary">PNMA5</name>
</gene>
<sequence>MAVNLLEDWCKGMDLDPRKAVLIVGIPVECSEEEITETLKAGLQPLCAYSVLGRMFRREDNSKAVFIELADEVNYATMPNQIPGKGGTWEVVVKLRSPDDECINRLNYFLKDEGRRMVDVVNTLGHSTYPEDVEPKGLAQVEPPVPQPLKESMWYPKLKVFSGSTFPDPGEENFEAWLEQVTEMMQMWQVPEVEKQRRFLESLEGPALFLIQVLWANSDSMTVEQCLDILKQIFGNKEDYRTSHLNFLQTCQKSGEKVSDFLLRLQPLLQNALQHSPLSVRSADMIRLKHVLAQASMSSALQGKLKLLEQRGCAPTFLELLKLIRDEEEWEATMAVAREKQRQVGRGRRASGPQVLAETSVPAPAVMVQARLFRGSSAETVQEGATLSLKRRQVPCLCGTGEEGHSQAACPRAENQPPAKQKPQLAAEELGNEMGAGAMSHPKPEEA</sequence>
<dbReference type="Pfam" id="PF14893">
    <property type="entry name" value="PNMA"/>
    <property type="match status" value="1"/>
</dbReference>
<dbReference type="GeneTree" id="ENSGT01030000234522"/>
<name>A0A8C0DS83_BALMU</name>
<evidence type="ECO:0000256" key="1">
    <source>
        <dbReference type="SAM" id="MobiDB-lite"/>
    </source>
</evidence>
<dbReference type="PANTHER" id="PTHR23095:SF4">
    <property type="entry name" value="PARANEOPLASTIC ANTIGEN-LIKE PROTEIN 5"/>
    <property type="match status" value="1"/>
</dbReference>
<protein>
    <submittedName>
        <fullName evidence="4">PNMA family member 5</fullName>
    </submittedName>
</protein>
<dbReference type="AlphaFoldDB" id="A0A8C0DS83"/>